<sequence length="156" mass="17834">MNAHLDRYDLRILDELQKDARLTNNELSERIALSPSQCSRRRSRLEEDGFIRGYQAKLDRQKLGLDLLIVISVTLSTHNRDNAQKFARLVRSLPEVLEAYALTGEMDYHLKVAVRGLQDLSRFVNDVLLPHESVMHVKTSIVLDELKGFEGYGLTA</sequence>
<organism evidence="5 6">
    <name type="scientific">Peteryoungia desertarenae</name>
    <dbReference type="NCBI Taxonomy" id="1813451"/>
    <lineage>
        <taxon>Bacteria</taxon>
        <taxon>Pseudomonadati</taxon>
        <taxon>Pseudomonadota</taxon>
        <taxon>Alphaproteobacteria</taxon>
        <taxon>Hyphomicrobiales</taxon>
        <taxon>Rhizobiaceae</taxon>
        <taxon>Peteryoungia</taxon>
    </lineage>
</organism>
<dbReference type="InterPro" id="IPR000485">
    <property type="entry name" value="AsnC-type_HTH_dom"/>
</dbReference>
<evidence type="ECO:0000313" key="6">
    <source>
        <dbReference type="Proteomes" id="UP000308530"/>
    </source>
</evidence>
<dbReference type="Proteomes" id="UP000308530">
    <property type="component" value="Plasmid pPRADMK78_01"/>
</dbReference>
<name>A0ABX6QUG9_9HYPH</name>
<gene>
    <name evidence="5" type="ORF">FE840_020455</name>
</gene>
<keyword evidence="2" id="KW-0238">DNA-binding</keyword>
<dbReference type="InterPro" id="IPR036390">
    <property type="entry name" value="WH_DNA-bd_sf"/>
</dbReference>
<keyword evidence="1" id="KW-0805">Transcription regulation</keyword>
<dbReference type="InterPro" id="IPR011008">
    <property type="entry name" value="Dimeric_a/b-barrel"/>
</dbReference>
<dbReference type="PANTHER" id="PTHR30154">
    <property type="entry name" value="LEUCINE-RESPONSIVE REGULATORY PROTEIN"/>
    <property type="match status" value="1"/>
</dbReference>
<evidence type="ECO:0000256" key="1">
    <source>
        <dbReference type="ARBA" id="ARBA00023015"/>
    </source>
</evidence>
<dbReference type="RefSeq" id="WP_138287594.1">
    <property type="nucleotide sequence ID" value="NZ_CP058351.1"/>
</dbReference>
<dbReference type="InterPro" id="IPR011991">
    <property type="entry name" value="ArsR-like_HTH"/>
</dbReference>
<evidence type="ECO:0000313" key="5">
    <source>
        <dbReference type="EMBL" id="QLF71971.1"/>
    </source>
</evidence>
<dbReference type="Pfam" id="PF13412">
    <property type="entry name" value="HTH_24"/>
    <property type="match status" value="1"/>
</dbReference>
<dbReference type="InterPro" id="IPR019887">
    <property type="entry name" value="Tscrpt_reg_AsnC/Lrp_C"/>
</dbReference>
<evidence type="ECO:0000259" key="4">
    <source>
        <dbReference type="PROSITE" id="PS50956"/>
    </source>
</evidence>
<dbReference type="PRINTS" id="PR00033">
    <property type="entry name" value="HTHASNC"/>
</dbReference>
<dbReference type="InterPro" id="IPR036388">
    <property type="entry name" value="WH-like_DNA-bd_sf"/>
</dbReference>
<proteinExistence type="predicted"/>
<keyword evidence="3" id="KW-0804">Transcription</keyword>
<geneLocation type="plasmid" evidence="5 6">
    <name>pPRADMK78_01</name>
</geneLocation>
<feature type="domain" description="HTH asnC-type" evidence="4">
    <location>
        <begin position="5"/>
        <end position="66"/>
    </location>
</feature>
<dbReference type="InterPro" id="IPR019888">
    <property type="entry name" value="Tscrpt_reg_AsnC-like"/>
</dbReference>
<keyword evidence="6" id="KW-1185">Reference proteome</keyword>
<keyword evidence="5" id="KW-0614">Plasmid</keyword>
<evidence type="ECO:0000256" key="2">
    <source>
        <dbReference type="ARBA" id="ARBA00023125"/>
    </source>
</evidence>
<dbReference type="Pfam" id="PF01037">
    <property type="entry name" value="AsnC_trans_reg"/>
    <property type="match status" value="1"/>
</dbReference>
<accession>A0ABX6QUG9</accession>
<dbReference type="Gene3D" id="3.30.70.920">
    <property type="match status" value="1"/>
</dbReference>
<dbReference type="EMBL" id="CP058351">
    <property type="protein sequence ID" value="QLF71971.1"/>
    <property type="molecule type" value="Genomic_DNA"/>
</dbReference>
<protein>
    <submittedName>
        <fullName evidence="5">Lrp/AsnC family transcriptional regulator</fullName>
    </submittedName>
</protein>
<dbReference type="SUPFAM" id="SSF54909">
    <property type="entry name" value="Dimeric alpha+beta barrel"/>
    <property type="match status" value="1"/>
</dbReference>
<evidence type="ECO:0000256" key="3">
    <source>
        <dbReference type="ARBA" id="ARBA00023163"/>
    </source>
</evidence>
<dbReference type="PANTHER" id="PTHR30154:SF46">
    <property type="entry name" value="TRANSCRIPTIONAL REGULATORY PROTEIN"/>
    <property type="match status" value="1"/>
</dbReference>
<dbReference type="SUPFAM" id="SSF46785">
    <property type="entry name" value="Winged helix' DNA-binding domain"/>
    <property type="match status" value="1"/>
</dbReference>
<dbReference type="PROSITE" id="PS50956">
    <property type="entry name" value="HTH_ASNC_2"/>
    <property type="match status" value="1"/>
</dbReference>
<dbReference type="SMART" id="SM00344">
    <property type="entry name" value="HTH_ASNC"/>
    <property type="match status" value="1"/>
</dbReference>
<dbReference type="CDD" id="cd00090">
    <property type="entry name" value="HTH_ARSR"/>
    <property type="match status" value="1"/>
</dbReference>
<dbReference type="Gene3D" id="1.10.10.10">
    <property type="entry name" value="Winged helix-like DNA-binding domain superfamily/Winged helix DNA-binding domain"/>
    <property type="match status" value="1"/>
</dbReference>
<reference evidence="5 6" key="1">
    <citation type="submission" date="2020-06" db="EMBL/GenBank/DDBJ databases">
        <title>Genome sequence of Rhizobium sp strain ADMK78.</title>
        <authorList>
            <person name="Rahi P."/>
        </authorList>
    </citation>
    <scope>NUCLEOTIDE SEQUENCE [LARGE SCALE GENOMIC DNA]</scope>
    <source>
        <strain evidence="5 6">ADMK78</strain>
        <plasmid evidence="5 6">pPRADMK78_01</plasmid>
    </source>
</reference>